<sequence>MGISIKTKLLIMCVLLVLLTAGSLSVSYYRLTKEDKQRESEERIRIGFDILFDDYQNRIADYTTKITDFLHEHEFILSWVLQQYGQNTEQISSPRFIVTYLTQTTTVLKNLGYLLSADRIMLYAEDRRLLSSYLREEDGSSTFGVYVRMESGRNTYLHADNPMQPLSRVLFDAYVMQENPLPSKIDPEAPSSDIPDELRLEPFSDSSGMGIRFLVPIMYKQKKQGMLVGDMFYTDAMVERYAALSKTAVNIFAGSHLNVGTLDAQQTIELEALEQIASCHDLASQTSSVHVIPVTFGNEDYSQGGCAFRNSQNETVGAMTVSLSQQAGRQEIQKLFISVLAISGVVVCLAFLLLLVFSRSTIQAIKNIVSVIGDAAEGDLRGTALSQTHDEIGLLAKKLNRMIEQLRQISGRVQEAASTVNHTADTILRKTEGLMRHMEAQSASVDAATGSVEHITQFIQTVSQDMIAFLDTSELVLSSIQQTQSSIAEVTTNTGTLALNLQLIVSSIDQVSQSVKQISDSVGELDEIAGQGEAKVQHIHHSFQNVSHNALDAQQLAQETMDAALNGQASVEDSIQGMNDLKLVMADTVRIIQEVNSWGEQVSSILDMVDEITEQTSLLALNASIISAQAGSHGKGFAVVADEIKNLAVRTKSSTKEIASLVHQLQAKTEEGVSKTKNGLQKAAHGVKLANAVGKALESILDSATRSSNRANDTAQVIQQTAESNRIISSLMIRVTEMVSHIRQAIHKQEQDMEKVAEAVENISGMAEQVNQASVEQRKTADQIMESMESADQKFRFLSDQTIVLQENSEQIMEAMHRIEETTIQTLMSGSSLSGDAVTGLVKQSESLQKLVSIFKIS</sequence>
<evidence type="ECO:0000256" key="1">
    <source>
        <dbReference type="ARBA" id="ARBA00023224"/>
    </source>
</evidence>
<dbReference type="PROSITE" id="PS50885">
    <property type="entry name" value="HAMP"/>
    <property type="match status" value="1"/>
</dbReference>
<dbReference type="Pfam" id="PF00672">
    <property type="entry name" value="HAMP"/>
    <property type="match status" value="1"/>
</dbReference>
<dbReference type="AlphaFoldDB" id="A0A2G6KAE8"/>
<evidence type="ECO:0000256" key="4">
    <source>
        <dbReference type="SAM" id="Phobius"/>
    </source>
</evidence>
<dbReference type="CDD" id="cd06225">
    <property type="entry name" value="HAMP"/>
    <property type="match status" value="1"/>
</dbReference>
<dbReference type="PANTHER" id="PTHR32089">
    <property type="entry name" value="METHYL-ACCEPTING CHEMOTAXIS PROTEIN MCPB"/>
    <property type="match status" value="1"/>
</dbReference>
<keyword evidence="4" id="KW-0812">Transmembrane</keyword>
<evidence type="ECO:0000313" key="8">
    <source>
        <dbReference type="Proteomes" id="UP000230821"/>
    </source>
</evidence>
<feature type="domain" description="HAMP" evidence="6">
    <location>
        <begin position="359"/>
        <end position="411"/>
    </location>
</feature>
<evidence type="ECO:0008006" key="9">
    <source>
        <dbReference type="Google" id="ProtNLM"/>
    </source>
</evidence>
<dbReference type="Proteomes" id="UP000230821">
    <property type="component" value="Unassembled WGS sequence"/>
</dbReference>
<feature type="transmembrane region" description="Helical" evidence="4">
    <location>
        <begin position="335"/>
        <end position="357"/>
    </location>
</feature>
<dbReference type="PANTHER" id="PTHR32089:SF112">
    <property type="entry name" value="LYSOZYME-LIKE PROTEIN-RELATED"/>
    <property type="match status" value="1"/>
</dbReference>
<comment type="caution">
    <text evidence="7">The sequence shown here is derived from an EMBL/GenBank/DDBJ whole genome shotgun (WGS) entry which is preliminary data.</text>
</comment>
<dbReference type="EMBL" id="PDSK01000110">
    <property type="protein sequence ID" value="PIE32633.1"/>
    <property type="molecule type" value="Genomic_DNA"/>
</dbReference>
<dbReference type="SUPFAM" id="SSF58104">
    <property type="entry name" value="Methyl-accepting chemotaxis protein (MCP) signaling domain"/>
    <property type="match status" value="2"/>
</dbReference>
<accession>A0A2G6KAE8</accession>
<dbReference type="Pfam" id="PF00015">
    <property type="entry name" value="MCPsignal"/>
    <property type="match status" value="1"/>
</dbReference>
<organism evidence="7 8">
    <name type="scientific">candidate division KSB3 bacterium</name>
    <dbReference type="NCBI Taxonomy" id="2044937"/>
    <lineage>
        <taxon>Bacteria</taxon>
        <taxon>candidate division KSB3</taxon>
    </lineage>
</organism>
<dbReference type="GO" id="GO:0007165">
    <property type="term" value="P:signal transduction"/>
    <property type="evidence" value="ECO:0007669"/>
    <property type="project" value="UniProtKB-KW"/>
</dbReference>
<dbReference type="InterPro" id="IPR003660">
    <property type="entry name" value="HAMP_dom"/>
</dbReference>
<feature type="domain" description="Methyl-accepting transducer" evidence="5">
    <location>
        <begin position="500"/>
        <end position="736"/>
    </location>
</feature>
<keyword evidence="4" id="KW-0472">Membrane</keyword>
<dbReference type="Gene3D" id="1.10.287.950">
    <property type="entry name" value="Methyl-accepting chemotaxis protein"/>
    <property type="match status" value="2"/>
</dbReference>
<reference evidence="7 8" key="1">
    <citation type="submission" date="2017-10" db="EMBL/GenBank/DDBJ databases">
        <title>Novel microbial diversity and functional potential in the marine mammal oral microbiome.</title>
        <authorList>
            <person name="Dudek N.K."/>
            <person name="Sun C.L."/>
            <person name="Burstein D."/>
            <person name="Kantor R.S."/>
            <person name="Aliaga Goltsman D.S."/>
            <person name="Bik E.M."/>
            <person name="Thomas B.C."/>
            <person name="Banfield J.F."/>
            <person name="Relman D.A."/>
        </authorList>
    </citation>
    <scope>NUCLEOTIDE SEQUENCE [LARGE SCALE GENOMIC DNA]</scope>
    <source>
        <strain evidence="7">DOLJORAL78_47_16</strain>
    </source>
</reference>
<name>A0A2G6KAE8_9BACT</name>
<dbReference type="SMART" id="SM00304">
    <property type="entry name" value="HAMP"/>
    <property type="match status" value="1"/>
</dbReference>
<gene>
    <name evidence="7" type="ORF">CSA56_14670</name>
</gene>
<dbReference type="SMART" id="SM00283">
    <property type="entry name" value="MA"/>
    <property type="match status" value="1"/>
</dbReference>
<dbReference type="GO" id="GO:0016020">
    <property type="term" value="C:membrane"/>
    <property type="evidence" value="ECO:0007669"/>
    <property type="project" value="InterPro"/>
</dbReference>
<keyword evidence="4" id="KW-1133">Transmembrane helix</keyword>
<evidence type="ECO:0000259" key="5">
    <source>
        <dbReference type="PROSITE" id="PS50111"/>
    </source>
</evidence>
<keyword evidence="1 3" id="KW-0807">Transducer</keyword>
<dbReference type="PROSITE" id="PS50111">
    <property type="entry name" value="CHEMOTAXIS_TRANSDUC_2"/>
    <property type="match status" value="1"/>
</dbReference>
<dbReference type="InterPro" id="IPR004089">
    <property type="entry name" value="MCPsignal_dom"/>
</dbReference>
<comment type="similarity">
    <text evidence="2">Belongs to the methyl-accepting chemotaxis (MCP) protein family.</text>
</comment>
<proteinExistence type="inferred from homology"/>
<protein>
    <recommendedName>
        <fullName evidence="9">Methyl-accepting chemotaxis protein</fullName>
    </recommendedName>
</protein>
<evidence type="ECO:0000313" key="7">
    <source>
        <dbReference type="EMBL" id="PIE32633.1"/>
    </source>
</evidence>
<evidence type="ECO:0000259" key="6">
    <source>
        <dbReference type="PROSITE" id="PS50885"/>
    </source>
</evidence>
<evidence type="ECO:0000256" key="2">
    <source>
        <dbReference type="ARBA" id="ARBA00029447"/>
    </source>
</evidence>
<evidence type="ECO:0000256" key="3">
    <source>
        <dbReference type="PROSITE-ProRule" id="PRU00284"/>
    </source>
</evidence>